<evidence type="ECO:0000313" key="3">
    <source>
        <dbReference type="Proteomes" id="UP000007730"/>
    </source>
</evidence>
<feature type="region of interest" description="Disordered" evidence="1">
    <location>
        <begin position="33"/>
        <end position="93"/>
    </location>
</feature>
<dbReference type="eggNOG" id="ENOG5032NE7">
    <property type="taxonomic scope" value="Bacteria"/>
</dbReference>
<dbReference type="KEGG" id="oca:OCAR_6032"/>
<dbReference type="EMBL" id="CP002826">
    <property type="protein sequence ID" value="AEI06703.1"/>
    <property type="molecule type" value="Genomic_DNA"/>
</dbReference>
<gene>
    <name evidence="2" type="ordered locus">OCA5_c19950</name>
</gene>
<dbReference type="KEGG" id="ocg:OCA5_c19950"/>
<name>B6JHI5_AFIC5</name>
<evidence type="ECO:0000256" key="1">
    <source>
        <dbReference type="SAM" id="MobiDB-lite"/>
    </source>
</evidence>
<dbReference type="PATRIC" id="fig|504832.7.peg.2113"/>
<sequence>MPYALFTNGEQISKAYSTPQEVWKEAEEAGLVIELPADEEKDEPKQVLDEDYRIEPCPPDQPAEGSAPTRKPVHQDDARPARLHRAHARSSRR</sequence>
<dbReference type="HOGENOM" id="CLU_186074_0_0_5"/>
<dbReference type="Proteomes" id="UP000007730">
    <property type="component" value="Chromosome"/>
</dbReference>
<evidence type="ECO:0000313" key="2">
    <source>
        <dbReference type="EMBL" id="AEI06703.1"/>
    </source>
</evidence>
<reference evidence="2 3" key="1">
    <citation type="journal article" date="2011" name="J. Bacteriol.">
        <title>Complete genome sequences of the chemolithoautotrophic Oligotropha carboxidovorans strains OM4 and OM5.</title>
        <authorList>
            <person name="Volland S."/>
            <person name="Rachinger M."/>
            <person name="Strittmatter A."/>
            <person name="Daniel R."/>
            <person name="Gottschalk G."/>
            <person name="Meyer O."/>
        </authorList>
    </citation>
    <scope>NUCLEOTIDE SEQUENCE [LARGE SCALE GENOMIC DNA]</scope>
    <source>
        <strain evidence="3">ATCC 49405 / DSM 1227 / KCTC 32145 / OM5</strain>
    </source>
</reference>
<feature type="compositionally biased region" description="Basic residues" evidence="1">
    <location>
        <begin position="81"/>
        <end position="93"/>
    </location>
</feature>
<protein>
    <submittedName>
        <fullName evidence="2">Uncharacterized protein</fullName>
    </submittedName>
</protein>
<dbReference type="OrthoDB" id="8246446at2"/>
<organism evidence="2 3">
    <name type="scientific">Afipia carboxidovorans (strain ATCC 49405 / DSM 1227 / KCTC 32145 / OM5)</name>
    <name type="common">Oligotropha carboxidovorans</name>
    <dbReference type="NCBI Taxonomy" id="504832"/>
    <lineage>
        <taxon>Bacteria</taxon>
        <taxon>Pseudomonadati</taxon>
        <taxon>Pseudomonadota</taxon>
        <taxon>Alphaproteobacteria</taxon>
        <taxon>Hyphomicrobiales</taxon>
        <taxon>Nitrobacteraceae</taxon>
        <taxon>Afipia</taxon>
    </lineage>
</organism>
<dbReference type="AlphaFoldDB" id="B6JHI5"/>
<keyword evidence="3" id="KW-1185">Reference proteome</keyword>
<dbReference type="RefSeq" id="WP_012563178.1">
    <property type="nucleotide sequence ID" value="NC_011386.1"/>
</dbReference>
<accession>B6JHI5</accession>
<feature type="compositionally biased region" description="Basic and acidic residues" evidence="1">
    <location>
        <begin position="42"/>
        <end position="54"/>
    </location>
</feature>
<proteinExistence type="predicted"/>
<dbReference type="STRING" id="504832.OCA5_c19950"/>